<dbReference type="GO" id="GO:0006952">
    <property type="term" value="P:defense response"/>
    <property type="evidence" value="ECO:0007669"/>
    <property type="project" value="UniProtKB-KW"/>
</dbReference>
<keyword evidence="2" id="KW-0677">Repeat</keyword>
<dbReference type="InterPro" id="IPR032675">
    <property type="entry name" value="LRR_dom_sf"/>
</dbReference>
<dbReference type="InterPro" id="IPR055414">
    <property type="entry name" value="LRR_R13L4/SHOC2-like"/>
</dbReference>
<dbReference type="Proteomes" id="UP000326396">
    <property type="component" value="Linkage Group LG12"/>
</dbReference>
<dbReference type="Gene3D" id="3.40.50.300">
    <property type="entry name" value="P-loop containing nucleotide triphosphate hydrolases"/>
    <property type="match status" value="1"/>
</dbReference>
<dbReference type="InterPro" id="IPR036388">
    <property type="entry name" value="WH-like_DNA-bd_sf"/>
</dbReference>
<evidence type="ECO:0000256" key="2">
    <source>
        <dbReference type="ARBA" id="ARBA00022737"/>
    </source>
</evidence>
<dbReference type="OrthoDB" id="25838at2759"/>
<keyword evidence="3" id="KW-0547">Nucleotide-binding</keyword>
<feature type="domain" description="Disease resistance R13L4/SHOC-2-like LRR" evidence="9">
    <location>
        <begin position="576"/>
        <end position="910"/>
    </location>
</feature>
<dbReference type="Pfam" id="PF18052">
    <property type="entry name" value="Rx_N"/>
    <property type="match status" value="1"/>
</dbReference>
<dbReference type="SUPFAM" id="SSF52058">
    <property type="entry name" value="L domain-like"/>
    <property type="match status" value="2"/>
</dbReference>
<evidence type="ECO:0000256" key="5">
    <source>
        <dbReference type="ARBA" id="ARBA00022840"/>
    </source>
</evidence>
<evidence type="ECO:0000256" key="3">
    <source>
        <dbReference type="ARBA" id="ARBA00022741"/>
    </source>
</evidence>
<evidence type="ECO:0000256" key="4">
    <source>
        <dbReference type="ARBA" id="ARBA00022821"/>
    </source>
</evidence>
<keyword evidence="4" id="KW-0611">Plant defense</keyword>
<reference evidence="10 11" key="1">
    <citation type="submission" date="2019-05" db="EMBL/GenBank/DDBJ databases">
        <title>Mikania micrantha, genome provides insights into the molecular mechanism of rapid growth.</title>
        <authorList>
            <person name="Liu B."/>
        </authorList>
    </citation>
    <scope>NUCLEOTIDE SEQUENCE [LARGE SCALE GENOMIC DNA]</scope>
    <source>
        <strain evidence="10">NLD-2019</strain>
        <tissue evidence="10">Leaf</tissue>
    </source>
</reference>
<evidence type="ECO:0000313" key="10">
    <source>
        <dbReference type="EMBL" id="KAD6453176.1"/>
    </source>
</evidence>
<dbReference type="EMBL" id="SZYD01000004">
    <property type="protein sequence ID" value="KAD6453176.1"/>
    <property type="molecule type" value="Genomic_DNA"/>
</dbReference>
<keyword evidence="5" id="KW-0067">ATP-binding</keyword>
<evidence type="ECO:0000313" key="11">
    <source>
        <dbReference type="Proteomes" id="UP000326396"/>
    </source>
</evidence>
<dbReference type="Gene3D" id="1.20.5.4130">
    <property type="match status" value="1"/>
</dbReference>
<dbReference type="Gene3D" id="1.10.10.10">
    <property type="entry name" value="Winged helix-like DNA-binding domain superfamily/Winged helix DNA-binding domain"/>
    <property type="match status" value="1"/>
</dbReference>
<dbReference type="GO" id="GO:0051707">
    <property type="term" value="P:response to other organism"/>
    <property type="evidence" value="ECO:0007669"/>
    <property type="project" value="UniProtKB-ARBA"/>
</dbReference>
<dbReference type="FunFam" id="3.40.50.300:FF:001091">
    <property type="entry name" value="Probable disease resistance protein At1g61300"/>
    <property type="match status" value="1"/>
</dbReference>
<name>A0A5N6PGX6_9ASTR</name>
<evidence type="ECO:0000259" key="8">
    <source>
        <dbReference type="Pfam" id="PF23559"/>
    </source>
</evidence>
<organism evidence="10 11">
    <name type="scientific">Mikania micrantha</name>
    <name type="common">bitter vine</name>
    <dbReference type="NCBI Taxonomy" id="192012"/>
    <lineage>
        <taxon>Eukaryota</taxon>
        <taxon>Viridiplantae</taxon>
        <taxon>Streptophyta</taxon>
        <taxon>Embryophyta</taxon>
        <taxon>Tracheophyta</taxon>
        <taxon>Spermatophyta</taxon>
        <taxon>Magnoliopsida</taxon>
        <taxon>eudicotyledons</taxon>
        <taxon>Gunneridae</taxon>
        <taxon>Pentapetalae</taxon>
        <taxon>asterids</taxon>
        <taxon>campanulids</taxon>
        <taxon>Asterales</taxon>
        <taxon>Asteraceae</taxon>
        <taxon>Asteroideae</taxon>
        <taxon>Heliantheae alliance</taxon>
        <taxon>Eupatorieae</taxon>
        <taxon>Mikania</taxon>
    </lineage>
</organism>
<dbReference type="Gene3D" id="3.80.10.10">
    <property type="entry name" value="Ribonuclease Inhibitor"/>
    <property type="match status" value="2"/>
</dbReference>
<dbReference type="InterPro" id="IPR027417">
    <property type="entry name" value="P-loop_NTPase"/>
</dbReference>
<dbReference type="InterPro" id="IPR041118">
    <property type="entry name" value="Rx_N"/>
</dbReference>
<gene>
    <name evidence="10" type="ORF">E3N88_07881</name>
</gene>
<evidence type="ECO:0000259" key="7">
    <source>
        <dbReference type="Pfam" id="PF18052"/>
    </source>
</evidence>
<accession>A0A5N6PGX6</accession>
<feature type="domain" description="NB-ARC" evidence="6">
    <location>
        <begin position="171"/>
        <end position="338"/>
    </location>
</feature>
<evidence type="ECO:0008006" key="12">
    <source>
        <dbReference type="Google" id="ProtNLM"/>
    </source>
</evidence>
<dbReference type="Pfam" id="PF00931">
    <property type="entry name" value="NB-ARC"/>
    <property type="match status" value="1"/>
</dbReference>
<feature type="domain" description="Disease resistance protein winged helix" evidence="8">
    <location>
        <begin position="427"/>
        <end position="497"/>
    </location>
</feature>
<sequence length="1235" mass="140376">MAETVASAVLGPLFEKLTDDALKKFARSQNIHSELNELQSTLTHIEAVLNDASRREMNDESVRLWLNNLQHLAYDIDDILDEVATEAMRRELACKSGEFTSKVRNLIPTCCTKLSLTQSLHRKLDTIASRLQDLEKQKSNLGLVIGKDEKQKSNNRGNETCLLEPDIVGREGEKENLITKLLGGESSKENYNILPIVGMGGVGKTTLARLLYNDTRVKNHFELQAWVCVSDFDIVKISNAIFRCLTAENNKFENLNELQIALKEKVKDKRLLLAVDDVWLENYDDWEIVVRPIHSCAPGSKIIMTTRKDQLLKKLGFDHLDRVERLSDRDALSLLALHALGVDNFDSHPTLRSKSEGIVGKCGGLPLALKAIGRLLRTKKTDEEDWDDVLKSEIWDLENSSEIVPALRLSYHDLSSQLKQLFAYCSLFPKDFLFDKDKLVLLWMAEGYLMNESRTNNKAPEDLGHEYFDKLLSRSFFQYAPNDRSFYVMHDLMNDLATFVAGDMFLRFEQQTETTVVEKALEKYRHMSFVREKYVSYQNFEAFESARSLRTLLAVPFGEEQSWHQFYLSNKFLLNLIPQLPLLRVLSLRQFGIREVPELIGNLKHLRYLNLSQTEIEELPENIGNLYNLQMLILFGCKRLKKFPKSFVKLKQLRHFDIRDTPFLNMLPVGIGGLRSLRTLTKIIIGGDEDGFAITELKGLSNLHGEIYIEGLHNVQSAIHAREANSSLRRLTKLGLNWGNGSGGGTLEMEVFNELKPHADMLNELKVEFYEGIQFPVWVGDPCFQKMVSVSIRDCRKCKFLPPLGQLPFLKKLFIEGMDEVKVIGSEFTGTSNGVAFYSLEFLSFVSMSGWEEWSTNNKVLEVVFPCLGELRIKNCPKLRQVSLNALPSLRSLDIHGCGNGVLRNLVSAASSITKLKINSISELTDEAWRGALTYLGAVEEVKIWHCNDIRYLWESEVHASMVLGNIKELHVYDCENLLSLGEKEDDEDSNLLISSLRILFVSGCKSMERCILNSNSIERLNIYYCESLTRVSFMGQKLKSLRLVGCKKLIMENMINTSMPMLEYVNIMDWTDLKSQLIQLISNSIHLTNCQSIDVASYPGGNWHPNLVSLDIGGLKKPISEWGSLNFPTSLVHLALRKEPHLRNFSQLSHLLPSSLKSLEIEGFDKLESLSAGLQHLTSLRHLLIGNCPKLKDLPEALLPSLFKLAISGCPILTRRYYKRGSRYWPLISHIPSI</sequence>
<evidence type="ECO:0000259" key="6">
    <source>
        <dbReference type="Pfam" id="PF00931"/>
    </source>
</evidence>
<dbReference type="AlphaFoldDB" id="A0A5N6PGX6"/>
<dbReference type="Pfam" id="PF23559">
    <property type="entry name" value="WHD_DRP"/>
    <property type="match status" value="1"/>
</dbReference>
<evidence type="ECO:0000256" key="1">
    <source>
        <dbReference type="ARBA" id="ARBA00008894"/>
    </source>
</evidence>
<dbReference type="GO" id="GO:0005524">
    <property type="term" value="F:ATP binding"/>
    <property type="evidence" value="ECO:0007669"/>
    <property type="project" value="UniProtKB-KW"/>
</dbReference>
<keyword evidence="11" id="KW-1185">Reference proteome</keyword>
<feature type="domain" description="Disease resistance N-terminal" evidence="7">
    <location>
        <begin position="9"/>
        <end position="96"/>
    </location>
</feature>
<dbReference type="PANTHER" id="PTHR36766">
    <property type="entry name" value="PLANT BROAD-SPECTRUM MILDEW RESISTANCE PROTEIN RPW8"/>
    <property type="match status" value="1"/>
</dbReference>
<dbReference type="PANTHER" id="PTHR36766:SF61">
    <property type="entry name" value="NB-ARC DOMAIN DISEASE RESISTANCE PROTEIN"/>
    <property type="match status" value="1"/>
</dbReference>
<evidence type="ECO:0000259" key="9">
    <source>
        <dbReference type="Pfam" id="PF23598"/>
    </source>
</evidence>
<dbReference type="GO" id="GO:0043531">
    <property type="term" value="F:ADP binding"/>
    <property type="evidence" value="ECO:0007669"/>
    <property type="project" value="InterPro"/>
</dbReference>
<protein>
    <recommendedName>
        <fullName evidence="12">NB-ARC</fullName>
    </recommendedName>
</protein>
<dbReference type="PRINTS" id="PR00364">
    <property type="entry name" value="DISEASERSIST"/>
</dbReference>
<dbReference type="SUPFAM" id="SSF52540">
    <property type="entry name" value="P-loop containing nucleoside triphosphate hydrolases"/>
    <property type="match status" value="1"/>
</dbReference>
<dbReference type="InterPro" id="IPR058922">
    <property type="entry name" value="WHD_DRP"/>
</dbReference>
<proteinExistence type="inferred from homology"/>
<comment type="caution">
    <text evidence="10">The sequence shown here is derived from an EMBL/GenBank/DDBJ whole genome shotgun (WGS) entry which is preliminary data.</text>
</comment>
<comment type="similarity">
    <text evidence="1">Belongs to the disease resistance NB-LRR family.</text>
</comment>
<dbReference type="Pfam" id="PF23598">
    <property type="entry name" value="LRR_14"/>
    <property type="match status" value="1"/>
</dbReference>
<dbReference type="InterPro" id="IPR002182">
    <property type="entry name" value="NB-ARC"/>
</dbReference>